<organism evidence="4 5">
    <name type="scientific">Desulfotignum phosphitoxidans DSM 13687</name>
    <dbReference type="NCBI Taxonomy" id="1286635"/>
    <lineage>
        <taxon>Bacteria</taxon>
        <taxon>Pseudomonadati</taxon>
        <taxon>Thermodesulfobacteriota</taxon>
        <taxon>Desulfobacteria</taxon>
        <taxon>Desulfobacterales</taxon>
        <taxon>Desulfobacteraceae</taxon>
        <taxon>Desulfotignum</taxon>
    </lineage>
</organism>
<evidence type="ECO:0000313" key="4">
    <source>
        <dbReference type="EMBL" id="EMS81436.1"/>
    </source>
</evidence>
<proteinExistence type="inferred from homology"/>
<dbReference type="EC" id="2.1.1.-" evidence="4"/>
<evidence type="ECO:0000256" key="2">
    <source>
        <dbReference type="ARBA" id="ARBA00022603"/>
    </source>
</evidence>
<protein>
    <submittedName>
        <fullName evidence="4">Trimethylamine methyltransferase MttB</fullName>
        <ecNumber evidence="4">2.1.1.-</ecNumber>
    </submittedName>
</protein>
<dbReference type="InterPro" id="IPR038601">
    <property type="entry name" value="MttB-like_sf"/>
</dbReference>
<dbReference type="RefSeq" id="WP_006964160.1">
    <property type="nucleotide sequence ID" value="NZ_APJX01000001.1"/>
</dbReference>
<dbReference type="OrthoDB" id="9815793at2"/>
<evidence type="ECO:0000256" key="3">
    <source>
        <dbReference type="ARBA" id="ARBA00022679"/>
    </source>
</evidence>
<keyword evidence="2 4" id="KW-0489">Methyltransferase</keyword>
<dbReference type="Pfam" id="PF06253">
    <property type="entry name" value="MTTB"/>
    <property type="match status" value="1"/>
</dbReference>
<dbReference type="PATRIC" id="fig|1286635.3.peg.611"/>
<comment type="similarity">
    <text evidence="1">Belongs to the trimethylamine methyltransferase family.</text>
</comment>
<dbReference type="GO" id="GO:0015948">
    <property type="term" value="P:methanogenesis"/>
    <property type="evidence" value="ECO:0007669"/>
    <property type="project" value="InterPro"/>
</dbReference>
<evidence type="ECO:0000256" key="1">
    <source>
        <dbReference type="ARBA" id="ARBA00007137"/>
    </source>
</evidence>
<evidence type="ECO:0000313" key="5">
    <source>
        <dbReference type="Proteomes" id="UP000014216"/>
    </source>
</evidence>
<dbReference type="EMBL" id="APJX01000001">
    <property type="protein sequence ID" value="EMS81436.1"/>
    <property type="molecule type" value="Genomic_DNA"/>
</dbReference>
<keyword evidence="3 4" id="KW-0808">Transferase</keyword>
<comment type="caution">
    <text evidence="4">The sequence shown here is derived from an EMBL/GenBank/DDBJ whole genome shotgun (WGS) entry which is preliminary data.</text>
</comment>
<dbReference type="InterPro" id="IPR010426">
    <property type="entry name" value="MTTB_MeTrfase"/>
</dbReference>
<dbReference type="Proteomes" id="UP000014216">
    <property type="component" value="Unassembled WGS sequence"/>
</dbReference>
<keyword evidence="5" id="KW-1185">Reference proteome</keyword>
<dbReference type="AlphaFoldDB" id="S0G835"/>
<accession>S0G835</accession>
<name>S0G835_9BACT</name>
<reference evidence="4 5" key="1">
    <citation type="journal article" date="2013" name="Genome Announc.">
        <title>Draft Genome Sequence of Desulfotignum phosphitoxidans DSM 13687 Strain FiPS-3.</title>
        <authorList>
            <person name="Poehlein A."/>
            <person name="Daniel R."/>
            <person name="Simeonova D.D."/>
        </authorList>
    </citation>
    <scope>NUCLEOTIDE SEQUENCE [LARGE SCALE GENOMIC DNA]</scope>
    <source>
        <strain evidence="4 5">DSM 13687</strain>
    </source>
</reference>
<dbReference type="GO" id="GO:0032259">
    <property type="term" value="P:methylation"/>
    <property type="evidence" value="ECO:0007669"/>
    <property type="project" value="UniProtKB-KW"/>
</dbReference>
<dbReference type="GO" id="GO:0008168">
    <property type="term" value="F:methyltransferase activity"/>
    <property type="evidence" value="ECO:0007669"/>
    <property type="project" value="UniProtKB-KW"/>
</dbReference>
<sequence>MGMFTDELYFKPRLQVINDDQIAQLHMATLDVLERTGIKLTHPKALELLADAGATVNGDRVKIPSWLVEDAIRKAPKRVVLGKRTGERTVTLERDKSYFGPSLDCIDYMDPVTHERTRFNSDHVETTAALCDALPGFDWCMTIGMADDVDADIADRVVARQTLQYCEKPLVFCCKDTNSVKDIHEMALLMCGGQEAFENAPCLVHYSEPISPLVYYDPAVDKILFCAEKKIPLINFPAPQACGSAPATFAGILVQASAESLSGLVIHQLARPGAPFIYGAFTTIMDMRTSIFSYGAPELSLMTAALAQMAQHYRLPFFGTAGATDAKFCDAQAGAEAAFQCLSAAAAGSGLVHDCSSWMDHGNLVSPEFMVLVNDIVTSVQHYMKGIPITRETLALDVIHKVGPGGHYLQEKHTMDHFREIKYSDLFERDIYEKWKGKGEKRMEQRLQELTIEKMKHRPAPLDQKVIQELDRMQAAWK</sequence>
<gene>
    <name evidence="4" type="primary">mttB2</name>
    <name evidence="4" type="ORF">Dpo_1c05770</name>
</gene>
<dbReference type="Gene3D" id="3.20.20.480">
    <property type="entry name" value="Trimethylamine methyltransferase-like"/>
    <property type="match status" value="1"/>
</dbReference>